<gene>
    <name evidence="2" type="ORF">C4N26_06270</name>
</gene>
<evidence type="ECO:0000256" key="1">
    <source>
        <dbReference type="SAM" id="Coils"/>
    </source>
</evidence>
<evidence type="ECO:0008006" key="4">
    <source>
        <dbReference type="Google" id="ProtNLM"/>
    </source>
</evidence>
<dbReference type="InterPro" id="IPR025534">
    <property type="entry name" value="DUF4420"/>
</dbReference>
<reference evidence="2 3" key="1">
    <citation type="submission" date="2018-02" db="EMBL/GenBank/DDBJ databases">
        <title>Complete genome sequencing of Faecalibacterium prausnitzii strains isolated from the human gut.</title>
        <authorList>
            <person name="Fitzgerald B.C."/>
            <person name="Shkoporov A.N."/>
            <person name="Ross P.R."/>
            <person name="Hill C."/>
        </authorList>
    </citation>
    <scope>NUCLEOTIDE SEQUENCE [LARGE SCALE GENOMIC DNA]</scope>
    <source>
        <strain evidence="2 3">APC942/32-1</strain>
    </source>
</reference>
<sequence length="261" mass="29481">MSFTADIYKEILSDVTAETKRTFPFAMRMVKFNNGIMVVFAVNIATRMRSAFLSVASEASKNRFPRWKGVEINTAALPAYGIDTPFVVLSQLPNSASDIFEIVVEDLRNQLKAAKNNEESLTVIIKVLAKWKEFFTADKELIMSEIRQQGLYGELLFLNECMNFHGAEAVLHWAGSEDETHDFYFGPNAVEVKTTSVQAPYFASISSEYQLDNGDVPGKLFLRFYAFRKSHSGGEKLPELIAEIRGRLGENLSMMQKFNEN</sequence>
<name>A0A329U0H4_9FIRM</name>
<accession>A0A329U0H4</accession>
<dbReference type="AlphaFoldDB" id="A0A329U0H4"/>
<evidence type="ECO:0000313" key="2">
    <source>
        <dbReference type="EMBL" id="RAW54466.1"/>
    </source>
</evidence>
<protein>
    <recommendedName>
        <fullName evidence="4">PD-(D/E)XK motif protein</fullName>
    </recommendedName>
</protein>
<dbReference type="Pfam" id="PF14390">
    <property type="entry name" value="DUF4420"/>
    <property type="match status" value="1"/>
</dbReference>
<comment type="caution">
    <text evidence="2">The sequence shown here is derived from an EMBL/GenBank/DDBJ whole genome shotgun (WGS) entry which is preliminary data.</text>
</comment>
<dbReference type="OrthoDB" id="1902020at2"/>
<keyword evidence="1" id="KW-0175">Coiled coil</keyword>
<feature type="coiled-coil region" evidence="1">
    <location>
        <begin position="97"/>
        <end position="124"/>
    </location>
</feature>
<proteinExistence type="predicted"/>
<organism evidence="2 3">
    <name type="scientific">Faecalibacterium prausnitzii</name>
    <dbReference type="NCBI Taxonomy" id="853"/>
    <lineage>
        <taxon>Bacteria</taxon>
        <taxon>Bacillati</taxon>
        <taxon>Bacillota</taxon>
        <taxon>Clostridia</taxon>
        <taxon>Eubacteriales</taxon>
        <taxon>Oscillospiraceae</taxon>
        <taxon>Faecalibacterium</taxon>
    </lineage>
</organism>
<dbReference type="Proteomes" id="UP000251144">
    <property type="component" value="Unassembled WGS sequence"/>
</dbReference>
<evidence type="ECO:0000313" key="3">
    <source>
        <dbReference type="Proteomes" id="UP000251144"/>
    </source>
</evidence>
<dbReference type="EMBL" id="PRLB01000004">
    <property type="protein sequence ID" value="RAW54466.1"/>
    <property type="molecule type" value="Genomic_DNA"/>
</dbReference>